<evidence type="ECO:0000256" key="3">
    <source>
        <dbReference type="ARBA" id="ARBA00022801"/>
    </source>
</evidence>
<gene>
    <name evidence="6" type="ORF">ENM46_02770</name>
</gene>
<dbReference type="GO" id="GO:0003676">
    <property type="term" value="F:nucleic acid binding"/>
    <property type="evidence" value="ECO:0007669"/>
    <property type="project" value="InterPro"/>
</dbReference>
<dbReference type="Gene3D" id="3.40.10.10">
    <property type="entry name" value="DNA Methylphosphotriester Repair Domain"/>
    <property type="match status" value="1"/>
</dbReference>
<keyword evidence="3" id="KW-0378">Hydrolase</keyword>
<dbReference type="GO" id="GO:0016787">
    <property type="term" value="F:hydrolase activity"/>
    <property type="evidence" value="ECO:0007669"/>
    <property type="project" value="UniProtKB-KW"/>
</dbReference>
<comment type="caution">
    <text evidence="6">The sequence shown here is derived from an EMBL/GenBank/DDBJ whole genome shotgun (WGS) entry which is preliminary data.</text>
</comment>
<dbReference type="SUPFAM" id="SSF50199">
    <property type="entry name" value="Staphylococcal nuclease"/>
    <property type="match status" value="1"/>
</dbReference>
<evidence type="ECO:0000256" key="1">
    <source>
        <dbReference type="ARBA" id="ARBA00022722"/>
    </source>
</evidence>
<organism evidence="6">
    <name type="scientific">Fervidobacterium nodosum</name>
    <dbReference type="NCBI Taxonomy" id="2424"/>
    <lineage>
        <taxon>Bacteria</taxon>
        <taxon>Thermotogati</taxon>
        <taxon>Thermotogota</taxon>
        <taxon>Thermotogae</taxon>
        <taxon>Thermotogales</taxon>
        <taxon>Fervidobacteriaceae</taxon>
        <taxon>Fervidobacterium</taxon>
    </lineage>
</organism>
<dbReference type="PROSITE" id="PS01284">
    <property type="entry name" value="TNASE_2"/>
    <property type="match status" value="1"/>
</dbReference>
<evidence type="ECO:0000313" key="6">
    <source>
        <dbReference type="EMBL" id="HHR33850.1"/>
    </source>
</evidence>
<sequence>MVRSGKRSKNASILSAVLTILIALIIFLKQQGESNKAYVKSIVDGDTIKVELQGKTYTVRLIGVNTPETNHPTKGIEPYGPEAKEFTKETITGKTVWLEFDVQEKDKYGRLLAYVWLERPKDDSEDEIRKKMFNAILVLEGYAQVMTVPPNVKYADYFVKFQKEAVENQKGLWGLEVYNSKVEKTTSDKELQQAFTVTDEFTDEFYVYISKGGKKYHLKNCRYVNEKYEPITIEEAKEKGLTPCEVCKPDEEYEKMKSK</sequence>
<feature type="domain" description="TNase-like" evidence="5">
    <location>
        <begin position="33"/>
        <end position="175"/>
    </location>
</feature>
<keyword evidence="4" id="KW-0812">Transmembrane</keyword>
<proteinExistence type="predicted"/>
<keyword evidence="4" id="KW-1133">Transmembrane helix</keyword>
<reference evidence="6" key="1">
    <citation type="journal article" date="2020" name="mSystems">
        <title>Genome- and Community-Level Interaction Insights into Carbon Utilization and Element Cycling Functions of Hydrothermarchaeota in Hydrothermal Sediment.</title>
        <authorList>
            <person name="Zhou Z."/>
            <person name="Liu Y."/>
            <person name="Xu W."/>
            <person name="Pan J."/>
            <person name="Luo Z.H."/>
            <person name="Li M."/>
        </authorList>
    </citation>
    <scope>NUCLEOTIDE SEQUENCE [LARGE SCALE GENOMIC DNA]</scope>
    <source>
        <strain evidence="6">SpSt-1088</strain>
    </source>
</reference>
<keyword evidence="2" id="KW-0255">Endonuclease</keyword>
<name>A0A7C5YDU5_9BACT</name>
<dbReference type="PANTHER" id="PTHR12302:SF3">
    <property type="entry name" value="SERINE_THREONINE-PROTEIN KINASE 31"/>
    <property type="match status" value="1"/>
</dbReference>
<dbReference type="InterPro" id="IPR035451">
    <property type="entry name" value="Ada-like_dom_sf"/>
</dbReference>
<feature type="transmembrane region" description="Helical" evidence="4">
    <location>
        <begin position="12"/>
        <end position="28"/>
    </location>
</feature>
<protein>
    <submittedName>
        <fullName evidence="6">Nuclease</fullName>
    </submittedName>
</protein>
<dbReference type="InterPro" id="IPR002071">
    <property type="entry name" value="Thermonucl_AS"/>
</dbReference>
<dbReference type="PANTHER" id="PTHR12302">
    <property type="entry name" value="EBNA2 BINDING PROTEIN P100"/>
    <property type="match status" value="1"/>
</dbReference>
<dbReference type="SUPFAM" id="SSF57884">
    <property type="entry name" value="Ada DNA repair protein, N-terminal domain (N-Ada 10)"/>
    <property type="match status" value="1"/>
</dbReference>
<dbReference type="EMBL" id="DRXW01000175">
    <property type="protein sequence ID" value="HHR33850.1"/>
    <property type="molecule type" value="Genomic_DNA"/>
</dbReference>
<evidence type="ECO:0000259" key="5">
    <source>
        <dbReference type="PROSITE" id="PS50830"/>
    </source>
</evidence>
<evidence type="ECO:0000256" key="4">
    <source>
        <dbReference type="SAM" id="Phobius"/>
    </source>
</evidence>
<dbReference type="PROSITE" id="PS50830">
    <property type="entry name" value="TNASE_3"/>
    <property type="match status" value="1"/>
</dbReference>
<evidence type="ECO:0000256" key="2">
    <source>
        <dbReference type="ARBA" id="ARBA00022759"/>
    </source>
</evidence>
<dbReference type="SMART" id="SM00318">
    <property type="entry name" value="SNc"/>
    <property type="match status" value="1"/>
</dbReference>
<dbReference type="AlphaFoldDB" id="A0A7C5YDU5"/>
<dbReference type="InterPro" id="IPR035437">
    <property type="entry name" value="SNase_OB-fold_sf"/>
</dbReference>
<keyword evidence="1" id="KW-0540">Nuclease</keyword>
<keyword evidence="4" id="KW-0472">Membrane</keyword>
<dbReference type="InterPro" id="IPR016071">
    <property type="entry name" value="Staphylococal_nuclease_OB-fold"/>
</dbReference>
<dbReference type="Pfam" id="PF00565">
    <property type="entry name" value="SNase"/>
    <property type="match status" value="1"/>
</dbReference>
<dbReference type="Gene3D" id="2.40.50.90">
    <property type="match status" value="1"/>
</dbReference>
<dbReference type="GO" id="GO:0004519">
    <property type="term" value="F:endonuclease activity"/>
    <property type="evidence" value="ECO:0007669"/>
    <property type="project" value="UniProtKB-KW"/>
</dbReference>
<accession>A0A7C5YDU5</accession>